<gene>
    <name evidence="1" type="ORF">E3P86_03750</name>
</gene>
<evidence type="ECO:0000313" key="1">
    <source>
        <dbReference type="EMBL" id="TIB29040.1"/>
    </source>
</evidence>
<accession>A0A4T0IH16</accession>
<dbReference type="Proteomes" id="UP000310689">
    <property type="component" value="Unassembled WGS sequence"/>
</dbReference>
<dbReference type="AlphaFoldDB" id="A0A4T0IH16"/>
<comment type="caution">
    <text evidence="1">The sequence shown here is derived from an EMBL/GenBank/DDBJ whole genome shotgun (WGS) entry which is preliminary data.</text>
</comment>
<dbReference type="EMBL" id="SPOI01000311">
    <property type="protein sequence ID" value="TIB29040.1"/>
    <property type="molecule type" value="Genomic_DNA"/>
</dbReference>
<sequence length="81" mass="9056">MYLTGYEEIDFSPVQRQATTLSVMQEKLNRTTSIALASIASKFGTKKPISRICKLFKTPTSSEDAESAKDKTFEGIPMLDY</sequence>
<protein>
    <submittedName>
        <fullName evidence="1">Uncharacterized protein</fullName>
    </submittedName>
</protein>
<proteinExistence type="predicted"/>
<name>A0A4T0IH16_WALIC</name>
<organism evidence="1 2">
    <name type="scientific">Wallemia ichthyophaga</name>
    <dbReference type="NCBI Taxonomy" id="245174"/>
    <lineage>
        <taxon>Eukaryota</taxon>
        <taxon>Fungi</taxon>
        <taxon>Dikarya</taxon>
        <taxon>Basidiomycota</taxon>
        <taxon>Wallemiomycotina</taxon>
        <taxon>Wallemiomycetes</taxon>
        <taxon>Wallemiales</taxon>
        <taxon>Wallemiaceae</taxon>
        <taxon>Wallemia</taxon>
    </lineage>
</organism>
<evidence type="ECO:0000313" key="2">
    <source>
        <dbReference type="Proteomes" id="UP000310689"/>
    </source>
</evidence>
<reference evidence="1 2" key="1">
    <citation type="submission" date="2019-03" db="EMBL/GenBank/DDBJ databases">
        <title>Sequencing 23 genomes of Wallemia ichthyophaga.</title>
        <authorList>
            <person name="Gostincar C."/>
        </authorList>
    </citation>
    <scope>NUCLEOTIDE SEQUENCE [LARGE SCALE GENOMIC DNA]</scope>
    <source>
        <strain evidence="1 2">EXF-6200</strain>
    </source>
</reference>